<evidence type="ECO:0000313" key="2">
    <source>
        <dbReference type="EMBL" id="MDI6452554.1"/>
    </source>
</evidence>
<dbReference type="Proteomes" id="UP001431532">
    <property type="component" value="Unassembled WGS sequence"/>
</dbReference>
<dbReference type="EMBL" id="JASCXW010000006">
    <property type="protein sequence ID" value="MDI6452554.1"/>
    <property type="molecule type" value="Genomic_DNA"/>
</dbReference>
<protein>
    <recommendedName>
        <fullName evidence="4">TIGR02206 family membrane protein</fullName>
    </recommendedName>
</protein>
<evidence type="ECO:0000313" key="3">
    <source>
        <dbReference type="Proteomes" id="UP001431532"/>
    </source>
</evidence>
<keyword evidence="1" id="KW-0472">Membrane</keyword>
<organism evidence="2 3">
    <name type="scientific">Peloplasma aerotolerans</name>
    <dbReference type="NCBI Taxonomy" id="3044389"/>
    <lineage>
        <taxon>Bacteria</taxon>
        <taxon>Bacillati</taxon>
        <taxon>Mycoplasmatota</taxon>
        <taxon>Mollicutes</taxon>
        <taxon>Acholeplasmatales</taxon>
        <taxon>Acholeplasmataceae</taxon>
        <taxon>Peloplasma</taxon>
    </lineage>
</organism>
<proteinExistence type="predicted"/>
<keyword evidence="1" id="KW-0812">Transmembrane</keyword>
<keyword evidence="1" id="KW-1133">Transmembrane helix</keyword>
<feature type="transmembrane region" description="Helical" evidence="1">
    <location>
        <begin position="61"/>
        <end position="79"/>
    </location>
</feature>
<feature type="transmembrane region" description="Helical" evidence="1">
    <location>
        <begin position="27"/>
        <end position="49"/>
    </location>
</feature>
<dbReference type="RefSeq" id="WP_282838970.1">
    <property type="nucleotide sequence ID" value="NZ_JASCXW010000006.1"/>
</dbReference>
<comment type="caution">
    <text evidence="2">The sequence shown here is derived from an EMBL/GenBank/DDBJ whole genome shotgun (WGS) entry which is preliminary data.</text>
</comment>
<accession>A0AAW6U9C8</accession>
<evidence type="ECO:0000256" key="1">
    <source>
        <dbReference type="SAM" id="Phobius"/>
    </source>
</evidence>
<sequence length="240" mass="27347">MSIWFALTWLVSINVLAFVLLKSRPMIIKSIIITISLVLVIYKTTEYVLQIASGNLSKIPVEFSAVTYILFGLTFLFSIKALKPFVTFAAFLSGFGYLIVFPFISDFLVTTNGFETTLVALVSHSLLYLGSLLVMKLELLPASTRKLIMIWTLLVVIYQIGMGFIIQFENEFLFIYIVLEGKAIIGLQEALPGIAVIIYIIYFIGIWTIYFFLASLFYLISQKIYHRYSIKELHQIKSTK</sequence>
<feature type="transmembrane region" description="Helical" evidence="1">
    <location>
        <begin position="85"/>
        <end position="104"/>
    </location>
</feature>
<feature type="transmembrane region" description="Helical" evidence="1">
    <location>
        <begin position="116"/>
        <end position="135"/>
    </location>
</feature>
<feature type="transmembrane region" description="Helical" evidence="1">
    <location>
        <begin position="197"/>
        <end position="220"/>
    </location>
</feature>
<keyword evidence="3" id="KW-1185">Reference proteome</keyword>
<reference evidence="2" key="1">
    <citation type="submission" date="2023-05" db="EMBL/GenBank/DDBJ databases">
        <title>Mariniplasma microaerophilum sp. nov., a novel anaerobic mollicute isolated from terrestrial mud volcano, Taman Peninsula, Russia.</title>
        <authorList>
            <person name="Khomyakova M.A."/>
            <person name="Merkel A.Y."/>
            <person name="Slobodkin A.I."/>
        </authorList>
    </citation>
    <scope>NUCLEOTIDE SEQUENCE</scope>
    <source>
        <strain evidence="2">M4Ah</strain>
    </source>
</reference>
<dbReference type="AlphaFoldDB" id="A0AAW6U9C8"/>
<evidence type="ECO:0008006" key="4">
    <source>
        <dbReference type="Google" id="ProtNLM"/>
    </source>
</evidence>
<feature type="transmembrane region" description="Helical" evidence="1">
    <location>
        <begin position="147"/>
        <end position="166"/>
    </location>
</feature>
<name>A0AAW6U9C8_9MOLU</name>
<gene>
    <name evidence="2" type="ORF">QJ521_03155</name>
</gene>